<dbReference type="OrthoDB" id="9798220at2"/>
<dbReference type="InterPro" id="IPR001075">
    <property type="entry name" value="NIF_FeS_clus_asmbl_NifU_C"/>
</dbReference>
<evidence type="ECO:0000313" key="4">
    <source>
        <dbReference type="Proteomes" id="UP000192801"/>
    </source>
</evidence>
<dbReference type="STRING" id="444597.BST26_17800"/>
<proteinExistence type="predicted"/>
<dbReference type="InterPro" id="IPR034904">
    <property type="entry name" value="FSCA_dom_sf"/>
</dbReference>
<comment type="caution">
    <text evidence="3">The sequence shown here is derived from an EMBL/GenBank/DDBJ whole genome shotgun (WGS) entry which is preliminary data.</text>
</comment>
<dbReference type="AlphaFoldDB" id="A0A1X0D0Y1"/>
<dbReference type="SUPFAM" id="SSF117916">
    <property type="entry name" value="Fe-S cluster assembly (FSCA) domain-like"/>
    <property type="match status" value="1"/>
</dbReference>
<dbReference type="Gene3D" id="3.30.300.130">
    <property type="entry name" value="Fe-S cluster assembly (FSCA)"/>
    <property type="match status" value="1"/>
</dbReference>
<dbReference type="RefSeq" id="WP_083032860.1">
    <property type="nucleotide sequence ID" value="NZ_AP022618.1"/>
</dbReference>
<accession>A0A1X0D0Y1</accession>
<evidence type="ECO:0000259" key="2">
    <source>
        <dbReference type="Pfam" id="PF01106"/>
    </source>
</evidence>
<evidence type="ECO:0000313" key="3">
    <source>
        <dbReference type="EMBL" id="ORA66084.1"/>
    </source>
</evidence>
<dbReference type="Proteomes" id="UP000192801">
    <property type="component" value="Unassembled WGS sequence"/>
</dbReference>
<dbReference type="GO" id="GO:0016226">
    <property type="term" value="P:iron-sulfur cluster assembly"/>
    <property type="evidence" value="ECO:0007669"/>
    <property type="project" value="InterPro"/>
</dbReference>
<dbReference type="PANTHER" id="PTHR11178">
    <property type="entry name" value="IRON-SULFUR CLUSTER SCAFFOLD PROTEIN NFU-RELATED"/>
    <property type="match status" value="1"/>
</dbReference>
<feature type="domain" description="NIF system FeS cluster assembly NifU C-terminal" evidence="2">
    <location>
        <begin position="92"/>
        <end position="157"/>
    </location>
</feature>
<protein>
    <recommendedName>
        <fullName evidence="2">NIF system FeS cluster assembly NifU C-terminal domain-containing protein</fullName>
    </recommendedName>
</protein>
<dbReference type="GO" id="GO:0051536">
    <property type="term" value="F:iron-sulfur cluster binding"/>
    <property type="evidence" value="ECO:0007669"/>
    <property type="project" value="InterPro"/>
</dbReference>
<dbReference type="GO" id="GO:0005506">
    <property type="term" value="F:iron ion binding"/>
    <property type="evidence" value="ECO:0007669"/>
    <property type="project" value="InterPro"/>
</dbReference>
<dbReference type="Pfam" id="PF01106">
    <property type="entry name" value="NifU"/>
    <property type="match status" value="1"/>
</dbReference>
<dbReference type="EMBL" id="MVHS01000055">
    <property type="protein sequence ID" value="ORA66084.1"/>
    <property type="molecule type" value="Genomic_DNA"/>
</dbReference>
<organism evidence="3 4">
    <name type="scientific">Mycolicibacterium insubricum</name>
    <dbReference type="NCBI Taxonomy" id="444597"/>
    <lineage>
        <taxon>Bacteria</taxon>
        <taxon>Bacillati</taxon>
        <taxon>Actinomycetota</taxon>
        <taxon>Actinomycetes</taxon>
        <taxon>Mycobacteriales</taxon>
        <taxon>Mycobacteriaceae</taxon>
        <taxon>Mycolicibacterium</taxon>
    </lineage>
</organism>
<comment type="function">
    <text evidence="1">May be involved in the formation or repair of [Fe-S] clusters present in iron-sulfur proteins.</text>
</comment>
<name>A0A1X0D0Y1_9MYCO</name>
<reference evidence="3 4" key="1">
    <citation type="submission" date="2016-12" db="EMBL/GenBank/DDBJ databases">
        <title>The new phylogeny of genus Mycobacterium.</title>
        <authorList>
            <person name="Tortoli E."/>
            <person name="Trovato A."/>
            <person name="Cirillo D.M."/>
        </authorList>
    </citation>
    <scope>NUCLEOTIDE SEQUENCE [LARGE SCALE GENOMIC DNA]</scope>
    <source>
        <strain evidence="3 4">DSM 45130</strain>
    </source>
</reference>
<evidence type="ECO:0000256" key="1">
    <source>
        <dbReference type="ARBA" id="ARBA00049958"/>
    </source>
</evidence>
<gene>
    <name evidence="3" type="ORF">BST26_17800</name>
</gene>
<sequence>MTALHPRSSADPRMLRWITATALPAELPALDGLVADGVLERAEIGAGEIRTWLAEGRTWDDAGPLVRSTLFAALREVPACPELTADQLTERIAELIRREVTPVAASHGGDITVESVRDGVLTVAMGGACNGCALGHKTLDDLVREAVAAHFPQIREVRAASPRRSWLTLGRRRP</sequence>
<keyword evidence="4" id="KW-1185">Reference proteome</keyword>